<feature type="compositionally biased region" description="Basic and acidic residues" evidence="1">
    <location>
        <begin position="77"/>
        <end position="108"/>
    </location>
</feature>
<accession>A0A1W6K402</accession>
<evidence type="ECO:0000313" key="2">
    <source>
        <dbReference type="EMBL" id="ARM77182.1"/>
    </source>
</evidence>
<name>A0A1W6K402_9CREN</name>
<proteinExistence type="predicted"/>
<dbReference type="AlphaFoldDB" id="A0A1W6K402"/>
<feature type="region of interest" description="Disordered" evidence="1">
    <location>
        <begin position="73"/>
        <end position="108"/>
    </location>
</feature>
<evidence type="ECO:0000256" key="1">
    <source>
        <dbReference type="SAM" id="MobiDB-lite"/>
    </source>
</evidence>
<sequence length="108" mass="12753">MISPKLTVNDNSIELEGLKFRELINVREFISRLAQDYDAKCGKLNKSENLMTVECNGNNAKLYFEIKTERIKKPKTEKKEEKKQTKEQKQEEQQKETKEQQKEEKSNS</sequence>
<evidence type="ECO:0000313" key="3">
    <source>
        <dbReference type="Proteomes" id="UP000193404"/>
    </source>
</evidence>
<dbReference type="Proteomes" id="UP000193404">
    <property type="component" value="Chromosome"/>
</dbReference>
<protein>
    <submittedName>
        <fullName evidence="2">Uncharacterized protein</fullName>
    </submittedName>
</protein>
<dbReference type="KEGG" id="aman:B6F84_11720"/>
<dbReference type="EMBL" id="CP020477">
    <property type="protein sequence ID" value="ARM77182.1"/>
    <property type="molecule type" value="Genomic_DNA"/>
</dbReference>
<gene>
    <name evidence="2" type="ORF">B6F84_11720</name>
</gene>
<organism evidence="2 3">
    <name type="scientific">Acidianus manzaensis</name>
    <dbReference type="NCBI Taxonomy" id="282676"/>
    <lineage>
        <taxon>Archaea</taxon>
        <taxon>Thermoproteota</taxon>
        <taxon>Thermoprotei</taxon>
        <taxon>Sulfolobales</taxon>
        <taxon>Sulfolobaceae</taxon>
        <taxon>Acidianus</taxon>
    </lineage>
</organism>
<reference evidence="2 3" key="1">
    <citation type="submission" date="2017-03" db="EMBL/GenBank/DDBJ databases">
        <title>Sulfur activation and transportation mechanism of thermophilic Archaea Acidianus manzaensis YN-25.</title>
        <authorList>
            <person name="Ma Y."/>
            <person name="Yang Y."/>
            <person name="Xia J."/>
        </authorList>
    </citation>
    <scope>NUCLEOTIDE SEQUENCE [LARGE SCALE GENOMIC DNA]</scope>
    <source>
        <strain evidence="2 3">YN-25</strain>
    </source>
</reference>
<keyword evidence="3" id="KW-1185">Reference proteome</keyword>
<dbReference type="OrthoDB" id="43632at2157"/>